<feature type="region of interest" description="Disordered" evidence="2">
    <location>
        <begin position="116"/>
        <end position="147"/>
    </location>
</feature>
<feature type="compositionally biased region" description="Acidic residues" evidence="2">
    <location>
        <begin position="135"/>
        <end position="147"/>
    </location>
</feature>
<evidence type="ECO:0000256" key="2">
    <source>
        <dbReference type="SAM" id="MobiDB-lite"/>
    </source>
</evidence>
<dbReference type="AlphaFoldDB" id="A0AAD2E3S2"/>
<evidence type="ECO:0000256" key="1">
    <source>
        <dbReference type="ARBA" id="ARBA00009995"/>
    </source>
</evidence>
<keyword evidence="4" id="KW-1185">Reference proteome</keyword>
<dbReference type="PANTHER" id="PTHR11926:SF1392">
    <property type="entry name" value="GLYCOSYLTRANSFERASE"/>
    <property type="match status" value="1"/>
</dbReference>
<organism evidence="3 4">
    <name type="scientific">Fraxinus pennsylvanica</name>
    <dbReference type="NCBI Taxonomy" id="56036"/>
    <lineage>
        <taxon>Eukaryota</taxon>
        <taxon>Viridiplantae</taxon>
        <taxon>Streptophyta</taxon>
        <taxon>Embryophyta</taxon>
        <taxon>Tracheophyta</taxon>
        <taxon>Spermatophyta</taxon>
        <taxon>Magnoliopsida</taxon>
        <taxon>eudicotyledons</taxon>
        <taxon>Gunneridae</taxon>
        <taxon>Pentapetalae</taxon>
        <taxon>asterids</taxon>
        <taxon>lamiids</taxon>
        <taxon>Lamiales</taxon>
        <taxon>Oleaceae</taxon>
        <taxon>Oleeae</taxon>
        <taxon>Fraxinus</taxon>
    </lineage>
</organism>
<dbReference type="PANTHER" id="PTHR11926">
    <property type="entry name" value="GLUCOSYL/GLUCURONOSYL TRANSFERASES"/>
    <property type="match status" value="1"/>
</dbReference>
<dbReference type="GO" id="GO:0080044">
    <property type="term" value="F:quercetin 7-O-glucosyltransferase activity"/>
    <property type="evidence" value="ECO:0007669"/>
    <property type="project" value="TreeGrafter"/>
</dbReference>
<name>A0AAD2E3S2_9LAMI</name>
<evidence type="ECO:0000313" key="4">
    <source>
        <dbReference type="Proteomes" id="UP000834106"/>
    </source>
</evidence>
<accession>A0AAD2E3S2</accession>
<dbReference type="EMBL" id="OU503049">
    <property type="protein sequence ID" value="CAI9776199.1"/>
    <property type="molecule type" value="Genomic_DNA"/>
</dbReference>
<comment type="similarity">
    <text evidence="1">Belongs to the UDP-glycosyltransferase family.</text>
</comment>
<evidence type="ECO:0000313" key="3">
    <source>
        <dbReference type="EMBL" id="CAI9776199.1"/>
    </source>
</evidence>
<gene>
    <name evidence="3" type="ORF">FPE_LOCUS23629</name>
</gene>
<sequence>MVTSVPGMEGFLRRRDLPGFCWVRDFSGGAPFWDQTINSRFVSDVRKLGLDIKDNCDRMIIEKMVRDIMVERRDEFWHRANRMANLGEKAISEGGSSYCGDNVCWGVLGGEGFEDGVVSGDERGGGGQNPSSAIGDDEDEDEEFKFL</sequence>
<dbReference type="Gene3D" id="3.40.50.2000">
    <property type="entry name" value="Glycogen Phosphorylase B"/>
    <property type="match status" value="1"/>
</dbReference>
<dbReference type="SUPFAM" id="SSF53756">
    <property type="entry name" value="UDP-Glycosyltransferase/glycogen phosphorylase"/>
    <property type="match status" value="1"/>
</dbReference>
<reference evidence="3" key="1">
    <citation type="submission" date="2023-05" db="EMBL/GenBank/DDBJ databases">
        <authorList>
            <person name="Huff M."/>
        </authorList>
    </citation>
    <scope>NUCLEOTIDE SEQUENCE</scope>
</reference>
<dbReference type="GO" id="GO:0080043">
    <property type="term" value="F:quercetin 3-O-glucosyltransferase activity"/>
    <property type="evidence" value="ECO:0007669"/>
    <property type="project" value="TreeGrafter"/>
</dbReference>
<protein>
    <submittedName>
        <fullName evidence="3">Uncharacterized protein</fullName>
    </submittedName>
</protein>
<proteinExistence type="inferred from homology"/>
<dbReference type="Proteomes" id="UP000834106">
    <property type="component" value="Chromosome 14"/>
</dbReference>